<dbReference type="SUPFAM" id="SSF51735">
    <property type="entry name" value="NAD(P)-binding Rossmann-fold domains"/>
    <property type="match status" value="1"/>
</dbReference>
<dbReference type="InterPro" id="IPR020843">
    <property type="entry name" value="ER"/>
</dbReference>
<dbReference type="InterPro" id="IPR013154">
    <property type="entry name" value="ADH-like_N"/>
</dbReference>
<dbReference type="AlphaFoldDB" id="A0AAN7U4Z1"/>
<dbReference type="Proteomes" id="UP001305414">
    <property type="component" value="Unassembled WGS sequence"/>
</dbReference>
<dbReference type="EMBL" id="JAWHQM010000002">
    <property type="protein sequence ID" value="KAK5625755.1"/>
    <property type="molecule type" value="Genomic_DNA"/>
</dbReference>
<dbReference type="Gene3D" id="3.40.50.720">
    <property type="entry name" value="NAD(P)-binding Rossmann-like Domain"/>
    <property type="match status" value="1"/>
</dbReference>
<dbReference type="InterPro" id="IPR013149">
    <property type="entry name" value="ADH-like_C"/>
</dbReference>
<dbReference type="InterPro" id="IPR052711">
    <property type="entry name" value="Zinc_ADH-like"/>
</dbReference>
<dbReference type="PANTHER" id="PTHR45033">
    <property type="match status" value="1"/>
</dbReference>
<evidence type="ECO:0000313" key="3">
    <source>
        <dbReference type="Proteomes" id="UP001305414"/>
    </source>
</evidence>
<dbReference type="Gene3D" id="3.90.180.10">
    <property type="entry name" value="Medium-chain alcohol dehydrogenases, catalytic domain"/>
    <property type="match status" value="1"/>
</dbReference>
<comment type="caution">
    <text evidence="2">The sequence shown here is derived from an EMBL/GenBank/DDBJ whole genome shotgun (WGS) entry which is preliminary data.</text>
</comment>
<dbReference type="GO" id="GO:0016491">
    <property type="term" value="F:oxidoreductase activity"/>
    <property type="evidence" value="ECO:0007669"/>
    <property type="project" value="InterPro"/>
</dbReference>
<dbReference type="Pfam" id="PF08240">
    <property type="entry name" value="ADH_N"/>
    <property type="match status" value="1"/>
</dbReference>
<dbReference type="CDD" id="cd05188">
    <property type="entry name" value="MDR"/>
    <property type="match status" value="1"/>
</dbReference>
<name>A0AAN7U4Z1_9PEZI</name>
<sequence>MDKSFTSHEAKDNMIPTTLISQIVILQRVPNQLPIDLFIDVSKAMPWSQRRQGSRVRQSRQERSRTSALNIALWNPSIIMPHSLTIRQKKGKASDIYYPLYLHLVLKPTPGPGELLVKLEAAALNHRDLFIRKHLYPDISFETPLLSDGYGVVVEVGPGCASSDHLLHQAVLLTPCRGWKSDPNGPEDYSHFSVIGGTEPNHHLGAAQNYICVDQFEVEPCPRHLSPAEGAALPSCGLTAWRALVTKSGNAEPGRNILVTGIGGGVALQTLQFGLALGCNMYVTSSSQEKIDKARQLGAKGGVIYKNENWPTTLQKMLPAERHFLDAVVDGAGGNIITKTTALLKPGGIISCYGMTMGPSMEWSMPAVLKNIELRGSTLGSRSEFRDMINFVKTKEIRPIISRTVKGLDCVDAIDGLFDDMKAAKQFGKLVIEM</sequence>
<accession>A0AAN7U4Z1</accession>
<protein>
    <recommendedName>
        <fullName evidence="1">Enoyl reductase (ER) domain-containing protein</fullName>
    </recommendedName>
</protein>
<feature type="domain" description="Enoyl reductase (ER)" evidence="1">
    <location>
        <begin position="91"/>
        <end position="432"/>
    </location>
</feature>
<dbReference type="SUPFAM" id="SSF50129">
    <property type="entry name" value="GroES-like"/>
    <property type="match status" value="1"/>
</dbReference>
<evidence type="ECO:0000313" key="2">
    <source>
        <dbReference type="EMBL" id="KAK5625755.1"/>
    </source>
</evidence>
<reference evidence="2 3" key="1">
    <citation type="submission" date="2023-10" db="EMBL/GenBank/DDBJ databases">
        <title>Draft genome sequence of Xylaria bambusicola isolate GMP-LS, the root and basal stem rot pathogen of sugarcane in Indonesia.</title>
        <authorList>
            <person name="Selvaraj P."/>
            <person name="Muralishankar V."/>
            <person name="Muruganantham S."/>
            <person name="Sp S."/>
            <person name="Haryani S."/>
            <person name="Lau K.J.X."/>
            <person name="Naqvi N.I."/>
        </authorList>
    </citation>
    <scope>NUCLEOTIDE SEQUENCE [LARGE SCALE GENOMIC DNA]</scope>
    <source>
        <strain evidence="2">GMP-LS</strain>
    </source>
</reference>
<dbReference type="Pfam" id="PF00107">
    <property type="entry name" value="ADH_zinc_N"/>
    <property type="match status" value="1"/>
</dbReference>
<evidence type="ECO:0000259" key="1">
    <source>
        <dbReference type="SMART" id="SM00829"/>
    </source>
</evidence>
<organism evidence="2 3">
    <name type="scientific">Xylaria bambusicola</name>
    <dbReference type="NCBI Taxonomy" id="326684"/>
    <lineage>
        <taxon>Eukaryota</taxon>
        <taxon>Fungi</taxon>
        <taxon>Dikarya</taxon>
        <taxon>Ascomycota</taxon>
        <taxon>Pezizomycotina</taxon>
        <taxon>Sordariomycetes</taxon>
        <taxon>Xylariomycetidae</taxon>
        <taxon>Xylariales</taxon>
        <taxon>Xylariaceae</taxon>
        <taxon>Xylaria</taxon>
    </lineage>
</organism>
<dbReference type="InterPro" id="IPR036291">
    <property type="entry name" value="NAD(P)-bd_dom_sf"/>
</dbReference>
<proteinExistence type="predicted"/>
<dbReference type="PANTHER" id="PTHR45033:SF3">
    <property type="entry name" value="DEHYDROGENASE, PUTATIVE (AFU_ORTHOLOGUE AFUA_2G13270)-RELATED"/>
    <property type="match status" value="1"/>
</dbReference>
<gene>
    <name evidence="2" type="ORF">RRF57_001471</name>
</gene>
<dbReference type="SMART" id="SM00829">
    <property type="entry name" value="PKS_ER"/>
    <property type="match status" value="1"/>
</dbReference>
<dbReference type="InterPro" id="IPR011032">
    <property type="entry name" value="GroES-like_sf"/>
</dbReference>
<dbReference type="FunFam" id="3.40.50.720:FF:000481">
    <property type="entry name" value="Alcohol dehydrogenase, variant"/>
    <property type="match status" value="1"/>
</dbReference>
<keyword evidence="3" id="KW-1185">Reference proteome</keyword>